<proteinExistence type="predicted"/>
<evidence type="ECO:0000313" key="4">
    <source>
        <dbReference type="Proteomes" id="UP000004208"/>
    </source>
</evidence>
<dbReference type="EMBL" id="ACLJ02000003">
    <property type="protein sequence ID" value="EFK53471.1"/>
    <property type="molecule type" value="Genomic_DNA"/>
</dbReference>
<gene>
    <name evidence="3" type="ORF">HMPREF0291_11128</name>
</gene>
<dbReference type="AlphaFoldDB" id="D7WDZ6"/>
<dbReference type="HOGENOM" id="CLU_133136_0_0_11"/>
<name>D7WDZ6_9CORY</name>
<dbReference type="Proteomes" id="UP000004208">
    <property type="component" value="Unassembled WGS sequence"/>
</dbReference>
<evidence type="ECO:0000256" key="2">
    <source>
        <dbReference type="SAM" id="SignalP"/>
    </source>
</evidence>
<accession>D7WDZ6</accession>
<dbReference type="eggNOG" id="ENOG50329XG">
    <property type="taxonomic scope" value="Bacteria"/>
</dbReference>
<evidence type="ECO:0000256" key="1">
    <source>
        <dbReference type="SAM" id="MobiDB-lite"/>
    </source>
</evidence>
<feature type="signal peptide" evidence="2">
    <location>
        <begin position="1"/>
        <end position="20"/>
    </location>
</feature>
<dbReference type="STRING" id="585529.HMPREF0291_11128"/>
<comment type="caution">
    <text evidence="3">The sequence shown here is derived from an EMBL/GenBank/DDBJ whole genome shotgun (WGS) entry which is preliminary data.</text>
</comment>
<evidence type="ECO:0008006" key="5">
    <source>
        <dbReference type="Google" id="ProtNLM"/>
    </source>
</evidence>
<keyword evidence="2" id="KW-0732">Signal</keyword>
<evidence type="ECO:0000313" key="3">
    <source>
        <dbReference type="EMBL" id="EFK53471.1"/>
    </source>
</evidence>
<feature type="chain" id="PRO_5039711774" description="DUF4352 domain-containing protein" evidence="2">
    <location>
        <begin position="21"/>
        <end position="178"/>
    </location>
</feature>
<protein>
    <recommendedName>
        <fullName evidence="5">DUF4352 domain-containing protein</fullName>
    </recommendedName>
</protein>
<dbReference type="OrthoDB" id="4419866at2"/>
<dbReference type="RefSeq" id="WP_005289302.1">
    <property type="nucleotide sequence ID" value="NZ_CM000961.1"/>
</dbReference>
<feature type="region of interest" description="Disordered" evidence="1">
    <location>
        <begin position="33"/>
        <end position="60"/>
    </location>
</feature>
<dbReference type="PROSITE" id="PS51257">
    <property type="entry name" value="PROKAR_LIPOPROTEIN"/>
    <property type="match status" value="1"/>
</dbReference>
<feature type="compositionally biased region" description="Acidic residues" evidence="1">
    <location>
        <begin position="46"/>
        <end position="60"/>
    </location>
</feature>
<organism evidence="3 4">
    <name type="scientific">Corynebacterium genitalium ATCC 33030</name>
    <dbReference type="NCBI Taxonomy" id="585529"/>
    <lineage>
        <taxon>Bacteria</taxon>
        <taxon>Bacillati</taxon>
        <taxon>Actinomycetota</taxon>
        <taxon>Actinomycetes</taxon>
        <taxon>Mycobacteriales</taxon>
        <taxon>Corynebacteriaceae</taxon>
        <taxon>Corynebacterium</taxon>
    </lineage>
</organism>
<keyword evidence="4" id="KW-1185">Reference proteome</keyword>
<reference evidence="3" key="1">
    <citation type="submission" date="2010-06" db="EMBL/GenBank/DDBJ databases">
        <authorList>
            <person name="Muzny D."/>
            <person name="Qin X."/>
            <person name="Buhay C."/>
            <person name="Dugan-Rocha S."/>
            <person name="Ding Y."/>
            <person name="Chen G."/>
            <person name="Hawes A."/>
            <person name="Holder M."/>
            <person name="Jhangiani S."/>
            <person name="Johnson A."/>
            <person name="Khan Z."/>
            <person name="Li Z."/>
            <person name="Liu W."/>
            <person name="Liu X."/>
            <person name="Perez L."/>
            <person name="Shen H."/>
            <person name="Wang Q."/>
            <person name="Watt J."/>
            <person name="Xi L."/>
            <person name="Xin Y."/>
            <person name="Zhou J."/>
            <person name="Deng J."/>
            <person name="Jiang H."/>
            <person name="Liu Y."/>
            <person name="Qu J."/>
            <person name="Song X.-Z."/>
            <person name="Zhang L."/>
            <person name="Villasana D."/>
            <person name="Johnson A."/>
            <person name="Liu J."/>
            <person name="Liyanage D."/>
            <person name="Lorensuhewa L."/>
            <person name="Robinson T."/>
            <person name="Song A."/>
            <person name="Song B.-B."/>
            <person name="Dinh H."/>
            <person name="Thornton R."/>
            <person name="Coyle M."/>
            <person name="Francisco L."/>
            <person name="Jackson L."/>
            <person name="Javaid M."/>
            <person name="Korchina V."/>
            <person name="Kovar C."/>
            <person name="Mata R."/>
            <person name="Mathew T."/>
            <person name="Ngo R."/>
            <person name="Nguyen L."/>
            <person name="Nguyen N."/>
            <person name="Okwuonu G."/>
            <person name="Ongeri F."/>
            <person name="Pham C."/>
            <person name="Simmons D."/>
            <person name="Wilczek-Boney K."/>
            <person name="Hale W."/>
            <person name="Jakkamsetti A."/>
            <person name="Pham P."/>
            <person name="Ruth R."/>
            <person name="San Lucas F."/>
            <person name="Warren J."/>
            <person name="Zhang J."/>
            <person name="Zhao Z."/>
            <person name="Zhou C."/>
            <person name="Zhu D."/>
            <person name="Lee S."/>
            <person name="Bess C."/>
            <person name="Blankenburg K."/>
            <person name="Forbes L."/>
            <person name="Fu Q."/>
            <person name="Gubbala S."/>
            <person name="Hirani K."/>
            <person name="Jayaseelan J.C."/>
            <person name="Lara F."/>
            <person name="Munidasa M."/>
            <person name="Palculict T."/>
            <person name="Patil S."/>
            <person name="Pu L.-L."/>
            <person name="Saada N."/>
            <person name="Tang L."/>
            <person name="Weissenberger G."/>
            <person name="Zhu Y."/>
            <person name="Hemphill L."/>
            <person name="Shang Y."/>
            <person name="Youmans B."/>
            <person name="Ayvaz T."/>
            <person name="Ross M."/>
            <person name="Santibanez J."/>
            <person name="Aqrawi P."/>
            <person name="Gross S."/>
            <person name="Joshi V."/>
            <person name="Fowler G."/>
            <person name="Nazareth L."/>
            <person name="Reid J."/>
            <person name="Worley K."/>
            <person name="Petrosino J."/>
            <person name="Highlander S."/>
            <person name="Gibbs R."/>
        </authorList>
    </citation>
    <scope>NUCLEOTIDE SEQUENCE [LARGE SCALE GENOMIC DNA]</scope>
    <source>
        <strain evidence="3">ATCC 33030</strain>
    </source>
</reference>
<feature type="compositionally biased region" description="Low complexity" evidence="1">
    <location>
        <begin position="33"/>
        <end position="45"/>
    </location>
</feature>
<sequence length="178" mass="18546">MARTPLRIAAVLAASSLALVACVDDEGIVDQEGTLTPTTGVATPTEEPEAFETNDVSPEETDEISGEIVEDPGMSVHYKWQGTKSAPNGGTVVTIAVTNTADAIMPPEALGEPRLTYSGDNASRLSAEEAGIEIEGLDMPLGKGATANLQFAFDVSTGNLYDAEFQIGNVVFTGNLNN</sequence>